<dbReference type="InterPro" id="IPR023617">
    <property type="entry name" value="Tyr-tRNA-ligase_arc/euk-type"/>
</dbReference>
<name>A0A3N4KZB5_9PEZI</name>
<sequence>MAASTAAEKIELITRGLQEVLKLNIIEDVIIKENRPLKIYWGTAPTGRPHCGYFVPMVKLAHFLQAGCEVKVLLADIHAFLDNLKAPLDLVAHRAKYYEYIIKALLTAIGVPIDKLVFVLGSSYQVTPKYNMDLLRMTTVVSEHDAKKAGAEVVKQVESPLLSGLIYPLMQALDEEHLDVDAQFGGVDQRKIFTLAAEQLPGVGFKVRAHLMNPMVPGLAGGKMSASDANSKIDLLDPPDVVKSKLKKAQCAPREVEGNGVYSFVEYVLFPISELAHPEGKGSFVVNRDEKWGGPVTYNNTEELKADYLEDKLSPMDLKNGVQEALNAILAPIQAAYQADAEWQKIADLAYPSEGLKKGKKKEKKIGTGYVAKDKKNATVAEQVADGVIKAQNAVPEALGTDAKYALDKLNLSEETGKKE</sequence>
<dbReference type="GO" id="GO:0004831">
    <property type="term" value="F:tyrosine-tRNA ligase activity"/>
    <property type="evidence" value="ECO:0007669"/>
    <property type="project" value="UniProtKB-EC"/>
</dbReference>
<dbReference type="InterPro" id="IPR002305">
    <property type="entry name" value="aa-tRNA-synth_Ic"/>
</dbReference>
<keyword evidence="14" id="KW-1185">Reference proteome</keyword>
<dbReference type="GO" id="GO:0005737">
    <property type="term" value="C:cytoplasm"/>
    <property type="evidence" value="ECO:0007669"/>
    <property type="project" value="UniProtKB-SubCell"/>
</dbReference>
<evidence type="ECO:0000256" key="11">
    <source>
        <dbReference type="ARBA" id="ARBA00048248"/>
    </source>
</evidence>
<evidence type="ECO:0000256" key="7">
    <source>
        <dbReference type="ARBA" id="ARBA00022840"/>
    </source>
</evidence>
<keyword evidence="10" id="KW-0539">Nucleus</keyword>
<evidence type="ECO:0000313" key="14">
    <source>
        <dbReference type="Proteomes" id="UP000277580"/>
    </source>
</evidence>
<dbReference type="Proteomes" id="UP000277580">
    <property type="component" value="Unassembled WGS sequence"/>
</dbReference>
<keyword evidence="8 12" id="KW-0648">Protein biosynthesis</keyword>
<dbReference type="FunFam" id="3.40.50.620:FF:000040">
    <property type="entry name" value="Tyrosine--tRNA ligase"/>
    <property type="match status" value="1"/>
</dbReference>
<dbReference type="InParanoid" id="A0A3N4KZB5"/>
<dbReference type="GO" id="GO:0005524">
    <property type="term" value="F:ATP binding"/>
    <property type="evidence" value="ECO:0007669"/>
    <property type="project" value="UniProtKB-KW"/>
</dbReference>
<evidence type="ECO:0000256" key="4">
    <source>
        <dbReference type="ARBA" id="ARBA00022490"/>
    </source>
</evidence>
<protein>
    <recommendedName>
        <fullName evidence="12">Tyrosine--tRNA ligase</fullName>
        <ecNumber evidence="12">6.1.1.1</ecNumber>
    </recommendedName>
    <alternativeName>
        <fullName evidence="12">Tyrosyl-tRNA synthetase</fullName>
    </alternativeName>
</protein>
<evidence type="ECO:0000256" key="8">
    <source>
        <dbReference type="ARBA" id="ARBA00022917"/>
    </source>
</evidence>
<keyword evidence="5 12" id="KW-0436">Ligase</keyword>
<dbReference type="Gene3D" id="3.40.50.620">
    <property type="entry name" value="HUPs"/>
    <property type="match status" value="1"/>
</dbReference>
<keyword evidence="7 12" id="KW-0067">ATP-binding</keyword>
<comment type="subcellular location">
    <subcellularLocation>
        <location evidence="2">Cytoplasm</location>
    </subcellularLocation>
    <subcellularLocation>
        <location evidence="1">Nucleus</location>
    </subcellularLocation>
</comment>
<comment type="similarity">
    <text evidence="3 12">Belongs to the class-I aminoacyl-tRNA synthetase family.</text>
</comment>
<dbReference type="NCBIfam" id="TIGR00234">
    <property type="entry name" value="tyrS"/>
    <property type="match status" value="1"/>
</dbReference>
<evidence type="ECO:0000313" key="13">
    <source>
        <dbReference type="EMBL" id="RPB14749.1"/>
    </source>
</evidence>
<dbReference type="InterPro" id="IPR014729">
    <property type="entry name" value="Rossmann-like_a/b/a_fold"/>
</dbReference>
<dbReference type="Gene3D" id="1.10.240.10">
    <property type="entry name" value="Tyrosyl-Transfer RNA Synthetase"/>
    <property type="match status" value="1"/>
</dbReference>
<evidence type="ECO:0000256" key="12">
    <source>
        <dbReference type="RuleBase" id="RU361234"/>
    </source>
</evidence>
<dbReference type="GO" id="GO:0005634">
    <property type="term" value="C:nucleus"/>
    <property type="evidence" value="ECO:0007669"/>
    <property type="project" value="UniProtKB-SubCell"/>
</dbReference>
<evidence type="ECO:0000256" key="10">
    <source>
        <dbReference type="ARBA" id="ARBA00023242"/>
    </source>
</evidence>
<dbReference type="AlphaFoldDB" id="A0A3N4KZB5"/>
<keyword evidence="4" id="KW-0963">Cytoplasm</keyword>
<dbReference type="FunCoup" id="A0A3N4KZB5">
    <property type="interactions" value="799"/>
</dbReference>
<comment type="catalytic activity">
    <reaction evidence="11 12">
        <text>tRNA(Tyr) + L-tyrosine + ATP = L-tyrosyl-tRNA(Tyr) + AMP + diphosphate + H(+)</text>
        <dbReference type="Rhea" id="RHEA:10220"/>
        <dbReference type="Rhea" id="RHEA-COMP:9706"/>
        <dbReference type="Rhea" id="RHEA-COMP:9707"/>
        <dbReference type="ChEBI" id="CHEBI:15378"/>
        <dbReference type="ChEBI" id="CHEBI:30616"/>
        <dbReference type="ChEBI" id="CHEBI:33019"/>
        <dbReference type="ChEBI" id="CHEBI:58315"/>
        <dbReference type="ChEBI" id="CHEBI:78442"/>
        <dbReference type="ChEBI" id="CHEBI:78536"/>
        <dbReference type="ChEBI" id="CHEBI:456215"/>
        <dbReference type="EC" id="6.1.1.1"/>
    </reaction>
</comment>
<evidence type="ECO:0000256" key="9">
    <source>
        <dbReference type="ARBA" id="ARBA00023146"/>
    </source>
</evidence>
<dbReference type="GO" id="GO:0006437">
    <property type="term" value="P:tyrosyl-tRNA aminoacylation"/>
    <property type="evidence" value="ECO:0007669"/>
    <property type="project" value="InterPro"/>
</dbReference>
<evidence type="ECO:0000256" key="5">
    <source>
        <dbReference type="ARBA" id="ARBA00022598"/>
    </source>
</evidence>
<dbReference type="PRINTS" id="PR01040">
    <property type="entry name" value="TRNASYNTHTYR"/>
</dbReference>
<dbReference type="InterPro" id="IPR050489">
    <property type="entry name" value="Tyr-tRNA_synthase"/>
</dbReference>
<dbReference type="SUPFAM" id="SSF52374">
    <property type="entry name" value="Nucleotidylyl transferase"/>
    <property type="match status" value="1"/>
</dbReference>
<dbReference type="Pfam" id="PF00579">
    <property type="entry name" value="tRNA-synt_1b"/>
    <property type="match status" value="1"/>
</dbReference>
<dbReference type="CDD" id="cd00805">
    <property type="entry name" value="TyrRS_core"/>
    <property type="match status" value="1"/>
</dbReference>
<evidence type="ECO:0000256" key="6">
    <source>
        <dbReference type="ARBA" id="ARBA00022741"/>
    </source>
</evidence>
<dbReference type="FunFam" id="1.10.240.10:FF:000004">
    <property type="entry name" value="Tyrosine--tRNA ligase"/>
    <property type="match status" value="1"/>
</dbReference>
<proteinExistence type="inferred from homology"/>
<dbReference type="OrthoDB" id="197206at2759"/>
<evidence type="ECO:0000256" key="2">
    <source>
        <dbReference type="ARBA" id="ARBA00004496"/>
    </source>
</evidence>
<dbReference type="NCBIfam" id="NF006330">
    <property type="entry name" value="PRK08560.1"/>
    <property type="match status" value="1"/>
</dbReference>
<dbReference type="PIRSF" id="PIRSF006588">
    <property type="entry name" value="TyrRS_arch_euk"/>
    <property type="match status" value="1"/>
</dbReference>
<reference evidence="13 14" key="1">
    <citation type="journal article" date="2018" name="Nat. Ecol. Evol.">
        <title>Pezizomycetes genomes reveal the molecular basis of ectomycorrhizal truffle lifestyle.</title>
        <authorList>
            <person name="Murat C."/>
            <person name="Payen T."/>
            <person name="Noel B."/>
            <person name="Kuo A."/>
            <person name="Morin E."/>
            <person name="Chen J."/>
            <person name="Kohler A."/>
            <person name="Krizsan K."/>
            <person name="Balestrini R."/>
            <person name="Da Silva C."/>
            <person name="Montanini B."/>
            <person name="Hainaut M."/>
            <person name="Levati E."/>
            <person name="Barry K.W."/>
            <person name="Belfiori B."/>
            <person name="Cichocki N."/>
            <person name="Clum A."/>
            <person name="Dockter R.B."/>
            <person name="Fauchery L."/>
            <person name="Guy J."/>
            <person name="Iotti M."/>
            <person name="Le Tacon F."/>
            <person name="Lindquist E.A."/>
            <person name="Lipzen A."/>
            <person name="Malagnac F."/>
            <person name="Mello A."/>
            <person name="Molinier V."/>
            <person name="Miyauchi S."/>
            <person name="Poulain J."/>
            <person name="Riccioni C."/>
            <person name="Rubini A."/>
            <person name="Sitrit Y."/>
            <person name="Splivallo R."/>
            <person name="Traeger S."/>
            <person name="Wang M."/>
            <person name="Zifcakova L."/>
            <person name="Wipf D."/>
            <person name="Zambonelli A."/>
            <person name="Paolocci F."/>
            <person name="Nowrousian M."/>
            <person name="Ottonello S."/>
            <person name="Baldrian P."/>
            <person name="Spatafora J.W."/>
            <person name="Henrissat B."/>
            <person name="Nagy L.G."/>
            <person name="Aury J.M."/>
            <person name="Wincker P."/>
            <person name="Grigoriev I.V."/>
            <person name="Bonfante P."/>
            <person name="Martin F.M."/>
        </authorList>
    </citation>
    <scope>NUCLEOTIDE SEQUENCE [LARGE SCALE GENOMIC DNA]</scope>
    <source>
        <strain evidence="13 14">CCBAS932</strain>
    </source>
</reference>
<dbReference type="EMBL" id="ML119116">
    <property type="protein sequence ID" value="RPB14749.1"/>
    <property type="molecule type" value="Genomic_DNA"/>
</dbReference>
<dbReference type="STRING" id="1392247.A0A3N4KZB5"/>
<organism evidence="13 14">
    <name type="scientific">Morchella conica CCBAS932</name>
    <dbReference type="NCBI Taxonomy" id="1392247"/>
    <lineage>
        <taxon>Eukaryota</taxon>
        <taxon>Fungi</taxon>
        <taxon>Dikarya</taxon>
        <taxon>Ascomycota</taxon>
        <taxon>Pezizomycotina</taxon>
        <taxon>Pezizomycetes</taxon>
        <taxon>Pezizales</taxon>
        <taxon>Morchellaceae</taxon>
        <taxon>Morchella</taxon>
    </lineage>
</organism>
<dbReference type="PANTHER" id="PTHR46264:SF4">
    <property type="entry name" value="TYROSINE--TRNA LIGASE, CYTOPLASMIC"/>
    <property type="match status" value="1"/>
</dbReference>
<dbReference type="InterPro" id="IPR002307">
    <property type="entry name" value="Tyr-tRNA-ligase"/>
</dbReference>
<dbReference type="EC" id="6.1.1.1" evidence="12"/>
<keyword evidence="6 12" id="KW-0547">Nucleotide-binding</keyword>
<evidence type="ECO:0000256" key="1">
    <source>
        <dbReference type="ARBA" id="ARBA00004123"/>
    </source>
</evidence>
<keyword evidence="9 12" id="KW-0030">Aminoacyl-tRNA synthetase</keyword>
<dbReference type="PANTHER" id="PTHR46264">
    <property type="entry name" value="TYROSINE-TRNA LIGASE"/>
    <property type="match status" value="1"/>
</dbReference>
<gene>
    <name evidence="13" type="ORF">P167DRAFT_519494</name>
</gene>
<evidence type="ECO:0000256" key="3">
    <source>
        <dbReference type="ARBA" id="ARBA00005594"/>
    </source>
</evidence>
<accession>A0A3N4KZB5</accession>